<evidence type="ECO:0000256" key="2">
    <source>
        <dbReference type="ARBA" id="ARBA00022670"/>
    </source>
</evidence>
<evidence type="ECO:0000256" key="1">
    <source>
        <dbReference type="ARBA" id="ARBA00006534"/>
    </source>
</evidence>
<reference evidence="5 6" key="1">
    <citation type="journal article" date="2017" name="Antonie Van Leeuwenhoek">
        <title>Rhizobium rhizosphaerae sp. nov., a novel species isolated from rice rhizosphere.</title>
        <authorList>
            <person name="Zhao J.J."/>
            <person name="Zhang J."/>
            <person name="Zhang R.J."/>
            <person name="Zhang C.W."/>
            <person name="Yin H.Q."/>
            <person name="Zhang X.X."/>
        </authorList>
    </citation>
    <scope>NUCLEOTIDE SEQUENCE [LARGE SCALE GENOMIC DNA]</scope>
    <source>
        <strain evidence="5 6">E3</strain>
    </source>
</reference>
<keyword evidence="2" id="KW-0645">Protease</keyword>
<dbReference type="Pfam" id="PF03575">
    <property type="entry name" value="Peptidase_S51"/>
    <property type="match status" value="1"/>
</dbReference>
<evidence type="ECO:0000256" key="3">
    <source>
        <dbReference type="ARBA" id="ARBA00022801"/>
    </source>
</evidence>
<dbReference type="Gene3D" id="3.40.50.880">
    <property type="match status" value="1"/>
</dbReference>
<dbReference type="InterPro" id="IPR005320">
    <property type="entry name" value="Peptidase_S51"/>
</dbReference>
<dbReference type="Proteomes" id="UP000006334">
    <property type="component" value="Unassembled WGS sequence"/>
</dbReference>
<keyword evidence="3 5" id="KW-0378">Hydrolase</keyword>
<accession>K6Y3W1</accession>
<comment type="similarity">
    <text evidence="1">Belongs to the peptidase S51 family.</text>
</comment>
<comment type="caution">
    <text evidence="5">The sequence shown here is derived from an EMBL/GenBank/DDBJ whole genome shotgun (WGS) entry which is preliminary data.</text>
</comment>
<keyword evidence="6" id="KW-1185">Reference proteome</keyword>
<dbReference type="AlphaFoldDB" id="K6Y3W1"/>
<gene>
    <name evidence="5" type="primary">pepE</name>
    <name evidence="5" type="ORF">GLIP_0307</name>
</gene>
<evidence type="ECO:0000313" key="6">
    <source>
        <dbReference type="Proteomes" id="UP000006334"/>
    </source>
</evidence>
<evidence type="ECO:0000313" key="5">
    <source>
        <dbReference type="EMBL" id="GAC12957.1"/>
    </source>
</evidence>
<dbReference type="eggNOG" id="COG3340">
    <property type="taxonomic scope" value="Bacteria"/>
</dbReference>
<dbReference type="GO" id="GO:0008236">
    <property type="term" value="F:serine-type peptidase activity"/>
    <property type="evidence" value="ECO:0007669"/>
    <property type="project" value="UniProtKB-KW"/>
</dbReference>
<dbReference type="InterPro" id="IPR029062">
    <property type="entry name" value="Class_I_gatase-like"/>
</dbReference>
<name>K6Y3W1_9ALTE</name>
<dbReference type="PANTHER" id="PTHR20842:SF0">
    <property type="entry name" value="ALPHA-ASPARTYL DIPEPTIDASE"/>
    <property type="match status" value="1"/>
</dbReference>
<evidence type="ECO:0000256" key="4">
    <source>
        <dbReference type="ARBA" id="ARBA00022825"/>
    </source>
</evidence>
<keyword evidence="5" id="KW-0224">Dipeptidase</keyword>
<dbReference type="PANTHER" id="PTHR20842">
    <property type="entry name" value="PROTEASE S51 ALPHA-ASPARTYL DIPEPTIDASE"/>
    <property type="match status" value="1"/>
</dbReference>
<organism evidence="5 6">
    <name type="scientific">Aliiglaciecola lipolytica E3</name>
    <dbReference type="NCBI Taxonomy" id="1127673"/>
    <lineage>
        <taxon>Bacteria</taxon>
        <taxon>Pseudomonadati</taxon>
        <taxon>Pseudomonadota</taxon>
        <taxon>Gammaproteobacteria</taxon>
        <taxon>Alteromonadales</taxon>
        <taxon>Alteromonadaceae</taxon>
        <taxon>Aliiglaciecola</taxon>
    </lineage>
</organism>
<sequence>MSNKRVLMLSSSKVGNEDYLATAKNSILPFLGEIKSAIFIPYAGVSMSWDLYTQKVQEALPEISIQGIHTCSNPIDAIKQASAVIVGGGNTFNLLHELQINRLIEPINNAVNHGMPYIGWSAGSNICGLSIKTTNDMPIIQPQSFSALGFVPFQINPHYSDYQPPGHNGETRAQRIAEFCILNPDTPVVGIREGSGLLLENQELRLVGDLEGIVFNGNGHQIIPVNADLSYLLKQNIEG</sequence>
<dbReference type="GO" id="GO:0006508">
    <property type="term" value="P:proteolysis"/>
    <property type="evidence" value="ECO:0007669"/>
    <property type="project" value="UniProtKB-KW"/>
</dbReference>
<protein>
    <submittedName>
        <fullName evidence="5">Dipeptidase E</fullName>
        <ecNumber evidence="5">3.4.13.21</ecNumber>
    </submittedName>
</protein>
<dbReference type="RefSeq" id="WP_008842777.1">
    <property type="nucleotide sequence ID" value="NZ_BAEN01000011.1"/>
</dbReference>
<keyword evidence="4" id="KW-0720">Serine protease</keyword>
<dbReference type="EMBL" id="BAEN01000011">
    <property type="protein sequence ID" value="GAC12957.1"/>
    <property type="molecule type" value="Genomic_DNA"/>
</dbReference>
<proteinExistence type="inferred from homology"/>
<dbReference type="SUPFAM" id="SSF52317">
    <property type="entry name" value="Class I glutamine amidotransferase-like"/>
    <property type="match status" value="1"/>
</dbReference>
<dbReference type="CDD" id="cd03146">
    <property type="entry name" value="GAT1_Peptidase_E"/>
    <property type="match status" value="1"/>
</dbReference>
<dbReference type="GO" id="GO:0016805">
    <property type="term" value="F:dipeptidase activity"/>
    <property type="evidence" value="ECO:0007669"/>
    <property type="project" value="UniProtKB-KW"/>
</dbReference>
<dbReference type="EC" id="3.4.13.21" evidence="5"/>
<dbReference type="NCBIfam" id="NF003642">
    <property type="entry name" value="PRK05282.1"/>
    <property type="match status" value="1"/>
</dbReference>